<dbReference type="SUPFAM" id="SSF69318">
    <property type="entry name" value="Integrin alpha N-terminal domain"/>
    <property type="match status" value="1"/>
</dbReference>
<dbReference type="PROSITE" id="PS51257">
    <property type="entry name" value="PROKAR_LIPOPROTEIN"/>
    <property type="match status" value="1"/>
</dbReference>
<feature type="region of interest" description="Disordered" evidence="5">
    <location>
        <begin position="2309"/>
        <end position="2330"/>
    </location>
</feature>
<keyword evidence="2" id="KW-0964">Secreted</keyword>
<evidence type="ECO:0000313" key="7">
    <source>
        <dbReference type="EMBL" id="EMM70928.1"/>
    </source>
</evidence>
<name>M6FDT4_9LEPT</name>
<dbReference type="NCBIfam" id="TIGR01643">
    <property type="entry name" value="YD_repeat_2x"/>
    <property type="match status" value="2"/>
</dbReference>
<feature type="region of interest" description="Disordered" evidence="5">
    <location>
        <begin position="565"/>
        <end position="584"/>
    </location>
</feature>
<comment type="subcellular location">
    <subcellularLocation>
        <location evidence="1">Secreted</location>
    </subcellularLocation>
</comment>
<dbReference type="Pfam" id="PF03534">
    <property type="entry name" value="SpvB"/>
    <property type="match status" value="1"/>
</dbReference>
<feature type="region of interest" description="Disordered" evidence="5">
    <location>
        <begin position="49"/>
        <end position="71"/>
    </location>
</feature>
<dbReference type="PANTHER" id="PTHR43032:SF4">
    <property type="entry name" value="OXIDOREDUCTASE MOLYBDOPTERIN-BINDING DOMAIN-CONTAINING PROTEIN"/>
    <property type="match status" value="1"/>
</dbReference>
<dbReference type="EMBL" id="AFJM02000062">
    <property type="protein sequence ID" value="EMM70928.1"/>
    <property type="molecule type" value="Genomic_DNA"/>
</dbReference>
<keyword evidence="4" id="KW-0843">Virulence</keyword>
<dbReference type="PANTHER" id="PTHR43032">
    <property type="entry name" value="PROTEIN-METHIONINE-SULFOXIDE REDUCTASE"/>
    <property type="match status" value="1"/>
</dbReference>
<feature type="compositionally biased region" description="Basic and acidic residues" evidence="5">
    <location>
        <begin position="2344"/>
        <end position="2356"/>
    </location>
</feature>
<dbReference type="Proteomes" id="UP000012101">
    <property type="component" value="Unassembled WGS sequence"/>
</dbReference>
<feature type="domain" description="Teneurin-like YD-shell" evidence="6">
    <location>
        <begin position="1479"/>
        <end position="1784"/>
    </location>
</feature>
<dbReference type="GO" id="GO:0005576">
    <property type="term" value="C:extracellular region"/>
    <property type="evidence" value="ECO:0007669"/>
    <property type="project" value="UniProtKB-SubCell"/>
</dbReference>
<dbReference type="InterPro" id="IPR028994">
    <property type="entry name" value="Integrin_alpha_N"/>
</dbReference>
<dbReference type="InterPro" id="IPR056823">
    <property type="entry name" value="TEN-like_YD-shell"/>
</dbReference>
<organism evidence="7 8">
    <name type="scientific">Leptospira weilii str. 2006001855</name>
    <dbReference type="NCBI Taxonomy" id="996804"/>
    <lineage>
        <taxon>Bacteria</taxon>
        <taxon>Pseudomonadati</taxon>
        <taxon>Spirochaetota</taxon>
        <taxon>Spirochaetia</taxon>
        <taxon>Leptospirales</taxon>
        <taxon>Leptospiraceae</taxon>
        <taxon>Leptospira</taxon>
    </lineage>
</organism>
<comment type="caution">
    <text evidence="7">The sequence shown here is derived from an EMBL/GenBank/DDBJ whole genome shotgun (WGS) entry which is preliminary data.</text>
</comment>
<sequence length="2520" mass="278419">MNRFYQNILFISCILFFSASCGLLPGKHGNKNNWWIALAGLVPGTSFPSSGSGVGSGPGSGNGSPGSAPAPEGSDLFSISTNYSQAIDDPETKADPLAGAGFIAPPDVGHYGNVSLSYPIQTPAGRSGVEPKLSLTYSSTQGDGWLGVGWSLGLGSITRTPEYGALWYDARDTFTWNGQKLVKVAGSTTNENGTYRPEIASEDLVVLRLINIESGGVWEVLDASGTKTTYGESASSRIFNPQVSNQTYSWYLSRTEDKNGNYLQAQYDNSEYSKNRNLYLKEIRYTGNSKSGLSARQYVKFITKQREDFYVSSAPGFLMKMDKILERIEVGWDNGGKLYEYTPVYETSSDSARPRLKSITSSRHTTNPEFNYQSSSRLLTWQTIANQTSSEMEEDPNSTQYFEGDYNGDGISDLLFFNPKSGNWKAAEGRKEGGYNFKLYANRYQGYDTLEKIRFFKGNTSGDFNGDGRSDIAFYLPATRDFIVAEHDGRVFQFKSYGRLMYGIPDIFRMEWFPGDYDGNGLSDSVLFDEPTGQWTLMLNKGGSFEFLRFSKKFQNVFRNDYAPDSNLDSSNTNDTTKPGKDHDKVNLLVGDYNGDGRTDISLYDSRSGKWFVGENHRNPNKTDPVYFKLQWKLYKVFTAPEQALFGHDRFSGDFNGDGLSDFLLFDRSSGEWTLGETGDGTINFRIWSRTPQFKTVTRWIQGDFNGDGRTDIGFYSSNDGKFWIGESTFNGFRYKIYSDMSYGPDQDRILKTPLPKDEVKIESGRTSFAASNNTKTILLNYKYDGNLNSGKGELVFPGCFTQDDCSTSPELLIFDRKANVWDLKRGNTFTERVNTSFNPEGTGITTLFGGKPDRYTNNTKDEVLFYKKQGTTNQFFSLKNTNGTAFDVLNVATFTDTDVTKFDPQNSGIVADHFENNTSQSVLVLDDQTASGTARFVLSGLGGTKILTPSGDLTSTDLNDLFQAGTNENRQRRKEFSFFSGKFTTTQAQLVIVDRRTTAHKWYLGTINSNAIQFKRLTGEFTLPITTSDYNSKSPAGIAYAFTSDGSIVFGKTEDNGTAFTKVKINSTNITKNTYNAGTVGFSDRFDNYGNPIVISGGEEKLYDLTQSKIVSLPGNVVTKSLDRPDLIAQVYVFQWIQGDYNGDGLTDIGIFHLKEPNWYFALSTGSVPDIIERVKNGIGGVYDFEYTNSTKLDNTGEDDIPDLPTSYRVCTRVSIEDGFSNTITKNYQYKNGFAFSSFINGKKETDYFGFSEFTVHEAYGERTIHKYHTTPYSDFLMNRALGGAEKETRIIGSDNNDYGTIQTTYDVKPIAIAPGVTSYLPVTTKIEKFLSGQRTTTEVFDIILNGTKLSRKTDTITDHFTDSVHGVTTTTSITDFETDDTTNQRRAIRSVAFSGSSHEITSLLSYDTRGNLIKRTSSYTGSGLSPVGVHTTEYEYDNHGNQITEKDTSSSPARGSSYVYDNELNQFVTQETKFGGSITLTTTHQINYESAFGLPTTSTDPNGNKRFFEYDGYGRLIRSSADTDDGTRTVATHSYDASFPLSAKTILPSGTGDPDFASRTYTDGMGRNIYSVKSASNGNYAITGRLVYDGTGKIVRKGQSNWATSGEIDRFVLHLEERNPTSFEYDPIGRVKKTILPTAAGETSPTTITTTYNSAFETTETHSSGTSKRIVKNAKGEILYVEDFSSDGTGAKIGFCYDIAGNRTKKSDLNDSSLMSCPNATAGVPTKDISGRNQTYWSYDAFGKLRAQSDPDLGVSSYNYNGFGDLTSNTNAKGVTTNLSYDGIGRILTKNIPEGNIQYSYDSFPGAENSLGKLVRIEDSNQSKTFSYDKLGRVKKETRVILATSAGNPLPTETQGPYITETKYDLLGRVTRIDYPEHPISHGRMRACYEYGSAGYISEISVQVNTNGILPGYCNKDIVENITYNEFGQTASLTLGNGIQTTYGYDVKGRMVRLNSSGDVDGSNKVLQDAVYSFNPNNNITRIANNSTDWSAQYDYGYDGLGRLTNATGSYLGIAEGNLSREFQQSYSYAKNGNLTAKRIHDPANGNVTDDWSYQYTNHQVTNIDSSKSGNDAFVMQYDASGNLTRQRDNTRDLTKRIQVDSQDRITQIQDGNNAILGSYWYDEGGFRIRKSSLEPKNNQFANVEILYPSKFFGLEFIESENVITSVNNVYLNGVRIAALNEVGALAYFLTDQVDSVSLVLDDEGKTLSKMQYLPYGETFVQRGDLNFAPKYNSQELDRESGFYFYNARFYDPGIARFTSADTIIDGEFDTQGWNRFSYVKGNPIGAKDPTGHDACTMGKTQCKTEPLMGGGGGSVARPSNGSTSGGLGAAATGLLANLLGSKEDKTNLPEKPRSTSATPNEAKDMSKAGLDPLNKADVKNFLDKGNKSGATHGGNAGTKNQTNVSPFEAKNTSTTSGYRYVTKGEVQAIKDTGMLRGGRDGETYFTKDLYKSGSKAQERLSLKDTPTHRVEFEVKGSPNYEKHGNKVDPLYGQPGKGSEFMTIDPVKVKLINVQPLK</sequence>
<evidence type="ECO:0000256" key="4">
    <source>
        <dbReference type="ARBA" id="ARBA00023026"/>
    </source>
</evidence>
<dbReference type="InterPro" id="IPR022385">
    <property type="entry name" value="Rhs_assc_core"/>
</dbReference>
<feature type="compositionally biased region" description="Basic and acidic residues" evidence="5">
    <location>
        <begin position="2377"/>
        <end position="2389"/>
    </location>
</feature>
<evidence type="ECO:0000313" key="8">
    <source>
        <dbReference type="Proteomes" id="UP000012101"/>
    </source>
</evidence>
<proteinExistence type="predicted"/>
<dbReference type="Pfam" id="PF25023">
    <property type="entry name" value="TEN_YD-shell"/>
    <property type="match status" value="1"/>
</dbReference>
<keyword evidence="3" id="KW-0677">Repeat</keyword>
<dbReference type="NCBIfam" id="TIGR03696">
    <property type="entry name" value="Rhs_assc_core"/>
    <property type="match status" value="1"/>
</dbReference>
<dbReference type="Pfam" id="PF05593">
    <property type="entry name" value="RHS_repeat"/>
    <property type="match status" value="1"/>
</dbReference>
<feature type="compositionally biased region" description="Gly residues" evidence="5">
    <location>
        <begin position="52"/>
        <end position="64"/>
    </location>
</feature>
<dbReference type="Gene3D" id="2.40.128.340">
    <property type="match status" value="2"/>
</dbReference>
<evidence type="ECO:0000256" key="1">
    <source>
        <dbReference type="ARBA" id="ARBA00004613"/>
    </source>
</evidence>
<feature type="compositionally biased region" description="Polar residues" evidence="5">
    <location>
        <begin position="2400"/>
        <end position="2414"/>
    </location>
</feature>
<feature type="region of interest" description="Disordered" evidence="5">
    <location>
        <begin position="2344"/>
        <end position="2414"/>
    </location>
</feature>
<gene>
    <name evidence="7" type="ORF">LEP1GSC038_0622</name>
</gene>
<dbReference type="GO" id="GO:0005737">
    <property type="term" value="C:cytoplasm"/>
    <property type="evidence" value="ECO:0007669"/>
    <property type="project" value="InterPro"/>
</dbReference>
<evidence type="ECO:0000256" key="2">
    <source>
        <dbReference type="ARBA" id="ARBA00022525"/>
    </source>
</evidence>
<accession>M6FDT4</accession>
<dbReference type="InterPro" id="IPR006530">
    <property type="entry name" value="YD"/>
</dbReference>
<evidence type="ECO:0000259" key="6">
    <source>
        <dbReference type="Pfam" id="PF25023"/>
    </source>
</evidence>
<dbReference type="Gene3D" id="2.180.10.10">
    <property type="entry name" value="RHS repeat-associated core"/>
    <property type="match status" value="3"/>
</dbReference>
<evidence type="ECO:0000256" key="5">
    <source>
        <dbReference type="SAM" id="MobiDB-lite"/>
    </source>
</evidence>
<evidence type="ECO:0000256" key="3">
    <source>
        <dbReference type="ARBA" id="ARBA00022737"/>
    </source>
</evidence>
<dbReference type="InterPro" id="IPR003284">
    <property type="entry name" value="Sal_SpvB"/>
</dbReference>
<protein>
    <submittedName>
        <fullName evidence="7">Virulence plasmid 65kDa B protein</fullName>
    </submittedName>
</protein>
<reference evidence="7 8" key="1">
    <citation type="submission" date="2013-01" db="EMBL/GenBank/DDBJ databases">
        <authorList>
            <person name="Harkins D.M."/>
            <person name="Durkin A.S."/>
            <person name="Brinkac L.M."/>
            <person name="Haft D.H."/>
            <person name="Selengut J.D."/>
            <person name="Sanka R."/>
            <person name="DePew J."/>
            <person name="Purushe J."/>
            <person name="Hospenthal D.R."/>
            <person name="Murray C.K."/>
            <person name="Pimentel G."/>
            <person name="Wasfy M."/>
            <person name="Vinetz J.M."/>
            <person name="Sutton G.G."/>
            <person name="Nierman W.C."/>
            <person name="Fouts D.E."/>
        </authorList>
    </citation>
    <scope>NUCLEOTIDE SEQUENCE [LARGE SCALE GENOMIC DNA]</scope>
    <source>
        <strain evidence="7 8">2006001855</strain>
    </source>
</reference>
<feature type="compositionally biased region" description="Polar residues" evidence="5">
    <location>
        <begin position="567"/>
        <end position="577"/>
    </location>
</feature>
<dbReference type="InterPro" id="IPR031325">
    <property type="entry name" value="RHS_repeat"/>
</dbReference>